<feature type="chain" id="PRO_5044745852" description="SCP domain-containing protein" evidence="2">
    <location>
        <begin position="25"/>
        <end position="316"/>
    </location>
</feature>
<dbReference type="EMBL" id="JACVVK020000011">
    <property type="protein sequence ID" value="KAK7505355.1"/>
    <property type="molecule type" value="Genomic_DNA"/>
</dbReference>
<dbReference type="Pfam" id="PF00188">
    <property type="entry name" value="CAP"/>
    <property type="match status" value="1"/>
</dbReference>
<sequence length="316" mass="33680">MEDSKRCKMQRLAAVFFLVSVAQSRSEIQPSNDDTKLLHLQEAGRMFRRSALGPDPRLFAPDQKMQPKDRAKRATVTHTGTSQTDINQFVDTHNAKRRAVSPVASNMKLMSWDASAAAVAQAHADKCVFSHNSDRGNLGENIYAASGTYDSASTAVNAVTNWYNEVSDYTYADNSCSKVCGHYTQVVWATSSGLGCGIATCQPLDLDDGTTWPTGTIVVCNYSPPGNYRGQKPYLTGTACADCGSGFQCDNGLCKETSTCTLQCLNGGTLNQAACTCDCTGTGYTGNTCQTDDSGVSGTVPSLIVIFVTSLGACII</sequence>
<dbReference type="InterPro" id="IPR018244">
    <property type="entry name" value="Allrgn_V5/Tpx1_CS"/>
</dbReference>
<proteinExistence type="predicted"/>
<dbReference type="SMART" id="SM00198">
    <property type="entry name" value="SCP"/>
    <property type="match status" value="1"/>
</dbReference>
<evidence type="ECO:0000256" key="2">
    <source>
        <dbReference type="SAM" id="SignalP"/>
    </source>
</evidence>
<reference evidence="4 5" key="1">
    <citation type="journal article" date="2023" name="Sci. Data">
        <title>Genome assembly of the Korean intertidal mud-creeper Batillaria attramentaria.</title>
        <authorList>
            <person name="Patra A.K."/>
            <person name="Ho P.T."/>
            <person name="Jun S."/>
            <person name="Lee S.J."/>
            <person name="Kim Y."/>
            <person name="Won Y.J."/>
        </authorList>
    </citation>
    <scope>NUCLEOTIDE SEQUENCE [LARGE SCALE GENOMIC DNA]</scope>
    <source>
        <strain evidence="4">Wonlab-2016</strain>
    </source>
</reference>
<accession>A0ABD0M0C7</accession>
<dbReference type="InterPro" id="IPR001283">
    <property type="entry name" value="CRISP-related"/>
</dbReference>
<dbReference type="InterPro" id="IPR014044">
    <property type="entry name" value="CAP_dom"/>
</dbReference>
<keyword evidence="2" id="KW-0732">Signal</keyword>
<dbReference type="Proteomes" id="UP001519460">
    <property type="component" value="Unassembled WGS sequence"/>
</dbReference>
<dbReference type="PRINTS" id="PR00837">
    <property type="entry name" value="V5TPXLIKE"/>
</dbReference>
<organism evidence="4 5">
    <name type="scientific">Batillaria attramentaria</name>
    <dbReference type="NCBI Taxonomy" id="370345"/>
    <lineage>
        <taxon>Eukaryota</taxon>
        <taxon>Metazoa</taxon>
        <taxon>Spiralia</taxon>
        <taxon>Lophotrochozoa</taxon>
        <taxon>Mollusca</taxon>
        <taxon>Gastropoda</taxon>
        <taxon>Caenogastropoda</taxon>
        <taxon>Sorbeoconcha</taxon>
        <taxon>Cerithioidea</taxon>
        <taxon>Batillariidae</taxon>
        <taxon>Batillaria</taxon>
    </lineage>
</organism>
<comment type="caution">
    <text evidence="4">The sequence shown here is derived from an EMBL/GenBank/DDBJ whole genome shotgun (WGS) entry which is preliminary data.</text>
</comment>
<dbReference type="Gene3D" id="3.40.33.10">
    <property type="entry name" value="CAP"/>
    <property type="match status" value="1"/>
</dbReference>
<dbReference type="PROSITE" id="PS01009">
    <property type="entry name" value="CRISP_1"/>
    <property type="match status" value="1"/>
</dbReference>
<feature type="region of interest" description="Disordered" evidence="1">
    <location>
        <begin position="51"/>
        <end position="82"/>
    </location>
</feature>
<dbReference type="AlphaFoldDB" id="A0ABD0M0C7"/>
<evidence type="ECO:0000313" key="4">
    <source>
        <dbReference type="EMBL" id="KAK7505355.1"/>
    </source>
</evidence>
<dbReference type="PROSITE" id="PS01010">
    <property type="entry name" value="CRISP_2"/>
    <property type="match status" value="1"/>
</dbReference>
<evidence type="ECO:0000313" key="5">
    <source>
        <dbReference type="Proteomes" id="UP001519460"/>
    </source>
</evidence>
<protein>
    <recommendedName>
        <fullName evidence="3">SCP domain-containing protein</fullName>
    </recommendedName>
</protein>
<feature type="signal peptide" evidence="2">
    <location>
        <begin position="1"/>
        <end position="24"/>
    </location>
</feature>
<name>A0ABD0M0C7_9CAEN</name>
<gene>
    <name evidence="4" type="ORF">BaRGS_00003517</name>
</gene>
<feature type="domain" description="SCP" evidence="3">
    <location>
        <begin position="84"/>
        <end position="230"/>
    </location>
</feature>
<dbReference type="SUPFAM" id="SSF55797">
    <property type="entry name" value="PR-1-like"/>
    <property type="match status" value="1"/>
</dbReference>
<dbReference type="PANTHER" id="PTHR10334">
    <property type="entry name" value="CYSTEINE-RICH SECRETORY PROTEIN-RELATED"/>
    <property type="match status" value="1"/>
</dbReference>
<keyword evidence="5" id="KW-1185">Reference proteome</keyword>
<evidence type="ECO:0000256" key="1">
    <source>
        <dbReference type="SAM" id="MobiDB-lite"/>
    </source>
</evidence>
<evidence type="ECO:0000259" key="3">
    <source>
        <dbReference type="SMART" id="SM00198"/>
    </source>
</evidence>
<dbReference type="InterPro" id="IPR035940">
    <property type="entry name" value="CAP_sf"/>
</dbReference>